<feature type="transmembrane region" description="Helical" evidence="1">
    <location>
        <begin position="351"/>
        <end position="374"/>
    </location>
</feature>
<dbReference type="Proteomes" id="UP000254866">
    <property type="component" value="Unassembled WGS sequence"/>
</dbReference>
<feature type="transmembrane region" description="Helical" evidence="1">
    <location>
        <begin position="386"/>
        <end position="408"/>
    </location>
</feature>
<evidence type="ECO:0000256" key="1">
    <source>
        <dbReference type="SAM" id="Phobius"/>
    </source>
</evidence>
<comment type="caution">
    <text evidence="2">The sequence shown here is derived from an EMBL/GenBank/DDBJ whole genome shotgun (WGS) entry which is preliminary data.</text>
</comment>
<evidence type="ECO:0000313" key="2">
    <source>
        <dbReference type="EMBL" id="RDL41641.1"/>
    </source>
</evidence>
<dbReference type="GeneID" id="43594469"/>
<reference evidence="2 3" key="1">
    <citation type="journal article" date="2018" name="IMA Fungus">
        <title>IMA Genome-F 9: Draft genome sequence of Annulohypoxylon stygium, Aspergillus mulundensis, Berkeleyomyces basicola (syn. Thielaviopsis basicola), Ceratocystis smalleyi, two Cercospora beticola strains, Coleophoma cylindrospora, Fusarium fracticaudum, Phialophora cf. hyalina, and Morchella septimelata.</title>
        <authorList>
            <person name="Wingfield B.D."/>
            <person name="Bills G.F."/>
            <person name="Dong Y."/>
            <person name="Huang W."/>
            <person name="Nel W.J."/>
            <person name="Swalarsk-Parry B.S."/>
            <person name="Vaghefi N."/>
            <person name="Wilken P.M."/>
            <person name="An Z."/>
            <person name="de Beer Z.W."/>
            <person name="De Vos L."/>
            <person name="Chen L."/>
            <person name="Duong T.A."/>
            <person name="Gao Y."/>
            <person name="Hammerbacher A."/>
            <person name="Kikkert J.R."/>
            <person name="Li Y."/>
            <person name="Li H."/>
            <person name="Li K."/>
            <person name="Li Q."/>
            <person name="Liu X."/>
            <person name="Ma X."/>
            <person name="Naidoo K."/>
            <person name="Pethybridge S.J."/>
            <person name="Sun J."/>
            <person name="Steenkamp E.T."/>
            <person name="van der Nest M.A."/>
            <person name="van Wyk S."/>
            <person name="Wingfield M.J."/>
            <person name="Xiong C."/>
            <person name="Yue Q."/>
            <person name="Zhang X."/>
        </authorList>
    </citation>
    <scope>NUCLEOTIDE SEQUENCE [LARGE SCALE GENOMIC DNA]</scope>
    <source>
        <strain evidence="2 3">BP 5553</strain>
    </source>
</reference>
<dbReference type="AlphaFoldDB" id="A0A370U1I8"/>
<dbReference type="Gene3D" id="1.20.58.340">
    <property type="entry name" value="Magnesium transport protein CorA, transmembrane region"/>
    <property type="match status" value="1"/>
</dbReference>
<accession>A0A370U1I8</accession>
<name>A0A370U1I8_9HELO</name>
<keyword evidence="1" id="KW-1133">Transmembrane helix</keyword>
<dbReference type="EMBL" id="NPIC01000001">
    <property type="protein sequence ID" value="RDL41641.1"/>
    <property type="molecule type" value="Genomic_DNA"/>
</dbReference>
<sequence>MAAPISKQTISSSVLQTYLGKAHTFVNQEDQECIEIGPGEAPNISRYKVGGDQRFLRLCICPLNVNMNDKLPISWGIMRQQLDLLNLDETYMFDENMQAPPSWFEVPLSGDLKGYVIKTDKWGADLTNFSLSVAFSPSTGMTCAFLHILLKSDLKQIQDRLQALKSIAWHPLLLPLILLEQRTELAPPDLAKVRTALYKIEKTNGTHKNYQKRARHHQAGYYAWGEEVWNRQEFDSAPGDLTSMASSCALFGAKCKINERFLDWIEEMNQAFSMVITNSSTGNYSTSSSIISGKISTTRTWLKNNQDWSAYLGRRAEVQVQACLSFMAQRDNAFNLKTSKTALRDSSDMRIIANVTLAFLPATAAATFFSTSFFNFQTEGRIVSGWIWLYCVVCVGLTAIAFVAWYWSTRGKALRKSMFEGFKRDGLPL</sequence>
<keyword evidence="1" id="KW-0812">Transmembrane</keyword>
<proteinExistence type="predicted"/>
<keyword evidence="1" id="KW-0472">Membrane</keyword>
<evidence type="ECO:0000313" key="3">
    <source>
        <dbReference type="Proteomes" id="UP000254866"/>
    </source>
</evidence>
<dbReference type="STRING" id="2656787.A0A370U1I8"/>
<protein>
    <submittedName>
        <fullName evidence="2">Uncharacterized protein</fullName>
    </submittedName>
</protein>
<keyword evidence="3" id="KW-1185">Reference proteome</keyword>
<dbReference type="OrthoDB" id="2830640at2759"/>
<gene>
    <name evidence="2" type="ORF">BP5553_01620</name>
</gene>
<dbReference type="RefSeq" id="XP_031874297.1">
    <property type="nucleotide sequence ID" value="XM_032010243.1"/>
</dbReference>
<organism evidence="2 3">
    <name type="scientific">Venustampulla echinocandica</name>
    <dbReference type="NCBI Taxonomy" id="2656787"/>
    <lineage>
        <taxon>Eukaryota</taxon>
        <taxon>Fungi</taxon>
        <taxon>Dikarya</taxon>
        <taxon>Ascomycota</taxon>
        <taxon>Pezizomycotina</taxon>
        <taxon>Leotiomycetes</taxon>
        <taxon>Helotiales</taxon>
        <taxon>Pleuroascaceae</taxon>
        <taxon>Venustampulla</taxon>
    </lineage>
</organism>